<evidence type="ECO:0000256" key="2">
    <source>
        <dbReference type="ARBA" id="ARBA00022692"/>
    </source>
</evidence>
<comment type="similarity">
    <text evidence="5">Belongs to the SAT4 family.</text>
</comment>
<feature type="transmembrane region" description="Helical" evidence="7">
    <location>
        <begin position="44"/>
        <end position="65"/>
    </location>
</feature>
<dbReference type="Pfam" id="PF20684">
    <property type="entry name" value="Fung_rhodopsin"/>
    <property type="match status" value="1"/>
</dbReference>
<dbReference type="InterPro" id="IPR049326">
    <property type="entry name" value="Rhodopsin_dom_fungi"/>
</dbReference>
<keyword evidence="2 7" id="KW-0812">Transmembrane</keyword>
<feature type="transmembrane region" description="Helical" evidence="7">
    <location>
        <begin position="123"/>
        <end position="147"/>
    </location>
</feature>
<dbReference type="Proteomes" id="UP001408356">
    <property type="component" value="Unassembled WGS sequence"/>
</dbReference>
<accession>A0ABR2V9D8</accession>
<evidence type="ECO:0000256" key="5">
    <source>
        <dbReference type="ARBA" id="ARBA00038359"/>
    </source>
</evidence>
<feature type="compositionally biased region" description="Polar residues" evidence="6">
    <location>
        <begin position="293"/>
        <end position="307"/>
    </location>
</feature>
<evidence type="ECO:0000256" key="7">
    <source>
        <dbReference type="SAM" id="Phobius"/>
    </source>
</evidence>
<dbReference type="PANTHER" id="PTHR33048:SF47">
    <property type="entry name" value="INTEGRAL MEMBRANE PROTEIN-RELATED"/>
    <property type="match status" value="1"/>
</dbReference>
<sequence>MDLSDNKQPDLYASSTIPCIAALLCVVLRFWCRWSQRAGFWIDDWLILVGLACAIGLSATLLWWIPRGLGRHVQTFGPNVKVDLAIALFTCELTYTGVIVFVKFSILALYWRIFNKTSIKLPIVIVASAVFMWGIAVFLLTLLQCIPTQGYWDKTIDASCNIDSQNFLFAISIPNILIDVAILTLPIPYIRNLHVSKSQKRAIASIFLLGGFVCIASIMRLVAVATEKTDADMTWNLINQAIWATTEAGFAVISACLPTLRPVWTAIRRRELFSRMSKPSSEDPSASSRPSQRVKSSWRMSILSTRASNEEDTDPFSAAHNVTSESLCGPESLPDRQSNEHRKSMA</sequence>
<feature type="transmembrane region" description="Helical" evidence="7">
    <location>
        <begin position="242"/>
        <end position="260"/>
    </location>
</feature>
<evidence type="ECO:0000256" key="1">
    <source>
        <dbReference type="ARBA" id="ARBA00004141"/>
    </source>
</evidence>
<keyword evidence="10" id="KW-1185">Reference proteome</keyword>
<proteinExistence type="inferred from homology"/>
<feature type="domain" description="Rhodopsin" evidence="8">
    <location>
        <begin position="28"/>
        <end position="264"/>
    </location>
</feature>
<evidence type="ECO:0000256" key="6">
    <source>
        <dbReference type="SAM" id="MobiDB-lite"/>
    </source>
</evidence>
<feature type="compositionally biased region" description="Low complexity" evidence="6">
    <location>
        <begin position="277"/>
        <end position="291"/>
    </location>
</feature>
<feature type="compositionally biased region" description="Basic and acidic residues" evidence="6">
    <location>
        <begin position="333"/>
        <end position="346"/>
    </location>
</feature>
<evidence type="ECO:0000256" key="3">
    <source>
        <dbReference type="ARBA" id="ARBA00022989"/>
    </source>
</evidence>
<evidence type="ECO:0000313" key="10">
    <source>
        <dbReference type="Proteomes" id="UP001408356"/>
    </source>
</evidence>
<comment type="subcellular location">
    <subcellularLocation>
        <location evidence="1">Membrane</location>
        <topology evidence="1">Multi-pass membrane protein</topology>
    </subcellularLocation>
</comment>
<feature type="transmembrane region" description="Helical" evidence="7">
    <location>
        <begin position="202"/>
        <end position="222"/>
    </location>
</feature>
<keyword evidence="4 7" id="KW-0472">Membrane</keyword>
<comment type="caution">
    <text evidence="9">The sequence shown here is derived from an EMBL/GenBank/DDBJ whole genome shotgun (WGS) entry which is preliminary data.</text>
</comment>
<feature type="transmembrane region" description="Helical" evidence="7">
    <location>
        <begin position="167"/>
        <end position="190"/>
    </location>
</feature>
<keyword evidence="3 7" id="KW-1133">Transmembrane helix</keyword>
<name>A0ABR2V9D8_9PEZI</name>
<dbReference type="EMBL" id="JARVKF010000079">
    <property type="protein sequence ID" value="KAK9423381.1"/>
    <property type="molecule type" value="Genomic_DNA"/>
</dbReference>
<reference evidence="9 10" key="1">
    <citation type="journal article" date="2024" name="J. Plant Pathol.">
        <title>Sequence and assembly of the genome of Seiridium unicorne, isolate CBS 538.82, causal agent of cypress canker disease.</title>
        <authorList>
            <person name="Scali E."/>
            <person name="Rocca G.D."/>
            <person name="Danti R."/>
            <person name="Garbelotto M."/>
            <person name="Barberini S."/>
            <person name="Baroncelli R."/>
            <person name="Emiliani G."/>
        </authorList>
    </citation>
    <scope>NUCLEOTIDE SEQUENCE [LARGE SCALE GENOMIC DNA]</scope>
    <source>
        <strain evidence="9 10">BM-138-508</strain>
    </source>
</reference>
<protein>
    <submittedName>
        <fullName evidence="9">Integral membrane protein</fullName>
    </submittedName>
</protein>
<feature type="region of interest" description="Disordered" evidence="6">
    <location>
        <begin position="275"/>
        <end position="346"/>
    </location>
</feature>
<dbReference type="InterPro" id="IPR052337">
    <property type="entry name" value="SAT4-like"/>
</dbReference>
<dbReference type="PANTHER" id="PTHR33048">
    <property type="entry name" value="PTH11-LIKE INTEGRAL MEMBRANE PROTEIN (AFU_ORTHOLOGUE AFUA_5G11245)"/>
    <property type="match status" value="1"/>
</dbReference>
<feature type="transmembrane region" description="Helical" evidence="7">
    <location>
        <begin position="12"/>
        <end position="32"/>
    </location>
</feature>
<evidence type="ECO:0000256" key="4">
    <source>
        <dbReference type="ARBA" id="ARBA00023136"/>
    </source>
</evidence>
<gene>
    <name evidence="9" type="ORF">SUNI508_04275</name>
</gene>
<evidence type="ECO:0000259" key="8">
    <source>
        <dbReference type="Pfam" id="PF20684"/>
    </source>
</evidence>
<evidence type="ECO:0000313" key="9">
    <source>
        <dbReference type="EMBL" id="KAK9423381.1"/>
    </source>
</evidence>
<organism evidence="9 10">
    <name type="scientific">Seiridium unicorne</name>
    <dbReference type="NCBI Taxonomy" id="138068"/>
    <lineage>
        <taxon>Eukaryota</taxon>
        <taxon>Fungi</taxon>
        <taxon>Dikarya</taxon>
        <taxon>Ascomycota</taxon>
        <taxon>Pezizomycotina</taxon>
        <taxon>Sordariomycetes</taxon>
        <taxon>Xylariomycetidae</taxon>
        <taxon>Amphisphaeriales</taxon>
        <taxon>Sporocadaceae</taxon>
        <taxon>Seiridium</taxon>
    </lineage>
</organism>
<feature type="transmembrane region" description="Helical" evidence="7">
    <location>
        <begin position="85"/>
        <end position="111"/>
    </location>
</feature>